<dbReference type="Pfam" id="PF04542">
    <property type="entry name" value="Sigma70_r2"/>
    <property type="match status" value="1"/>
</dbReference>
<dbReference type="InterPro" id="IPR036388">
    <property type="entry name" value="WH-like_DNA-bd_sf"/>
</dbReference>
<evidence type="ECO:0000259" key="2">
    <source>
        <dbReference type="Pfam" id="PF04542"/>
    </source>
</evidence>
<organism evidence="4 5">
    <name type="scientific">Sorangium cellulosum</name>
    <name type="common">Polyangium cellulosum</name>
    <dbReference type="NCBI Taxonomy" id="56"/>
    <lineage>
        <taxon>Bacteria</taxon>
        <taxon>Pseudomonadati</taxon>
        <taxon>Myxococcota</taxon>
        <taxon>Polyangia</taxon>
        <taxon>Polyangiales</taxon>
        <taxon>Polyangiaceae</taxon>
        <taxon>Sorangium</taxon>
    </lineage>
</organism>
<evidence type="ECO:0000259" key="3">
    <source>
        <dbReference type="Pfam" id="PF08281"/>
    </source>
</evidence>
<dbReference type="Gene3D" id="1.10.10.10">
    <property type="entry name" value="Winged helix-like DNA-binding domain superfamily/Winged helix DNA-binding domain"/>
    <property type="match status" value="1"/>
</dbReference>
<comment type="subunit">
    <text evidence="1">Interacts transiently with the RNA polymerase catalytic core formed by RpoA, RpoB, RpoC and RpoZ (2 alpha, 1 beta, 1 beta' and 1 omega subunit) to form the RNA polymerase holoenzyme that can initiate transcription.</text>
</comment>
<dbReference type="InterPro" id="IPR013249">
    <property type="entry name" value="RNA_pol_sigma70_r4_t2"/>
</dbReference>
<evidence type="ECO:0000313" key="5">
    <source>
        <dbReference type="Proteomes" id="UP000238348"/>
    </source>
</evidence>
<dbReference type="InterPro" id="IPR032710">
    <property type="entry name" value="NTF2-like_dom_sf"/>
</dbReference>
<dbReference type="Gene3D" id="3.10.450.50">
    <property type="match status" value="1"/>
</dbReference>
<dbReference type="InterPro" id="IPR052704">
    <property type="entry name" value="ECF_Sigma-70_Domain"/>
</dbReference>
<name>A0A2L0F198_SORCE</name>
<dbReference type="PANTHER" id="PTHR30173">
    <property type="entry name" value="SIGMA 19 FACTOR"/>
    <property type="match status" value="1"/>
</dbReference>
<dbReference type="SUPFAM" id="SSF54427">
    <property type="entry name" value="NTF2-like"/>
    <property type="match status" value="1"/>
</dbReference>
<dbReference type="GO" id="GO:0003677">
    <property type="term" value="F:DNA binding"/>
    <property type="evidence" value="ECO:0007669"/>
    <property type="project" value="InterPro"/>
</dbReference>
<dbReference type="NCBIfam" id="TIGR02937">
    <property type="entry name" value="sigma70-ECF"/>
    <property type="match status" value="1"/>
</dbReference>
<accession>A0A2L0F198</accession>
<dbReference type="GO" id="GO:0006352">
    <property type="term" value="P:DNA-templated transcription initiation"/>
    <property type="evidence" value="ECO:0007669"/>
    <property type="project" value="InterPro"/>
</dbReference>
<proteinExistence type="predicted"/>
<dbReference type="Gene3D" id="1.10.1740.10">
    <property type="match status" value="1"/>
</dbReference>
<reference evidence="4 5" key="1">
    <citation type="submission" date="2015-09" db="EMBL/GenBank/DDBJ databases">
        <title>Sorangium comparison.</title>
        <authorList>
            <person name="Zaburannyi N."/>
            <person name="Bunk B."/>
            <person name="Overmann J."/>
            <person name="Mueller R."/>
        </authorList>
    </citation>
    <scope>NUCLEOTIDE SEQUENCE [LARGE SCALE GENOMIC DNA]</scope>
    <source>
        <strain evidence="4 5">So ce26</strain>
    </source>
</reference>
<protein>
    <submittedName>
        <fullName evidence="4">RNA polymerase sigma24 factor</fullName>
    </submittedName>
</protein>
<dbReference type="Proteomes" id="UP000238348">
    <property type="component" value="Chromosome"/>
</dbReference>
<dbReference type="Pfam" id="PF08281">
    <property type="entry name" value="Sigma70_r4_2"/>
    <property type="match status" value="1"/>
</dbReference>
<dbReference type="EMBL" id="CP012673">
    <property type="protein sequence ID" value="AUX45334.1"/>
    <property type="molecule type" value="Genomic_DNA"/>
</dbReference>
<dbReference type="InterPro" id="IPR014284">
    <property type="entry name" value="RNA_pol_sigma-70_dom"/>
</dbReference>
<evidence type="ECO:0000256" key="1">
    <source>
        <dbReference type="ARBA" id="ARBA00011344"/>
    </source>
</evidence>
<dbReference type="NCBIfam" id="NF007214">
    <property type="entry name" value="PRK09636.1"/>
    <property type="match status" value="1"/>
</dbReference>
<dbReference type="GO" id="GO:0016987">
    <property type="term" value="F:sigma factor activity"/>
    <property type="evidence" value="ECO:0007669"/>
    <property type="project" value="InterPro"/>
</dbReference>
<evidence type="ECO:0000313" key="4">
    <source>
        <dbReference type="EMBL" id="AUX45334.1"/>
    </source>
</evidence>
<feature type="domain" description="RNA polymerase sigma-70 region 2" evidence="2">
    <location>
        <begin position="12"/>
        <end position="74"/>
    </location>
</feature>
<dbReference type="RefSeq" id="WP_104983727.1">
    <property type="nucleotide sequence ID" value="NZ_CP012673.1"/>
</dbReference>
<dbReference type="AlphaFoldDB" id="A0A2L0F198"/>
<dbReference type="InterPro" id="IPR013325">
    <property type="entry name" value="RNA_pol_sigma_r2"/>
</dbReference>
<dbReference type="SUPFAM" id="SSF88659">
    <property type="entry name" value="Sigma3 and sigma4 domains of RNA polymerase sigma factors"/>
    <property type="match status" value="1"/>
</dbReference>
<sequence>MSAAAGVSAASFTAHRRSLFGLAYRMLGSAAEAEDVVQEAYLRAQAAREAPEAPGAYLATIVTRLCLDVLKSARARRETYVGPWLPEPVPTGELLGGDGDAAEPLDARGVAESPAARMDRVESISMAFLVVLESLSPLERAALILRDVFDWEFDAIAAALGRSPAACRQLVHRAREHVAARQPRFRATEAERTRLFGAFLEAAARGDAAALAALLAEGASATPDSGGKASSARRVLRGNDRIARYFVGLWQKAVGARALTSARITSLNGGPALLIYEEERIVTAMGLDLSPAGIDAIWIVRNPDKLARLASRLGSSRPLHALPGARA</sequence>
<feature type="domain" description="RNA polymerase sigma factor 70 region 4 type 2" evidence="3">
    <location>
        <begin position="126"/>
        <end position="177"/>
    </location>
</feature>
<dbReference type="PANTHER" id="PTHR30173:SF36">
    <property type="entry name" value="ECF RNA POLYMERASE SIGMA FACTOR SIGJ"/>
    <property type="match status" value="1"/>
</dbReference>
<dbReference type="InterPro" id="IPR007627">
    <property type="entry name" value="RNA_pol_sigma70_r2"/>
</dbReference>
<dbReference type="OrthoDB" id="9794372at2"/>
<gene>
    <name evidence="4" type="ORF">SOCE26_068160</name>
</gene>
<dbReference type="SUPFAM" id="SSF88946">
    <property type="entry name" value="Sigma2 domain of RNA polymerase sigma factors"/>
    <property type="match status" value="1"/>
</dbReference>
<dbReference type="InterPro" id="IPR013324">
    <property type="entry name" value="RNA_pol_sigma_r3/r4-like"/>
</dbReference>